<dbReference type="Pfam" id="PF01276">
    <property type="entry name" value="OKR_DC_1"/>
    <property type="match status" value="1"/>
</dbReference>
<evidence type="ECO:0000256" key="1">
    <source>
        <dbReference type="ARBA" id="ARBA00001933"/>
    </source>
</evidence>
<comment type="cofactor">
    <cofactor evidence="1">
        <name>pyridoxal 5'-phosphate</name>
        <dbReference type="ChEBI" id="CHEBI:597326"/>
    </cofactor>
</comment>
<dbReference type="Gene3D" id="3.90.105.10">
    <property type="entry name" value="Molybdopterin biosynthesis moea protein, domain 2"/>
    <property type="match status" value="1"/>
</dbReference>
<dbReference type="SUPFAM" id="SSF53383">
    <property type="entry name" value="PLP-dependent transferases"/>
    <property type="match status" value="1"/>
</dbReference>
<dbReference type="InterPro" id="IPR052357">
    <property type="entry name" value="Orn_Lys_Arg_decarboxylase-I"/>
</dbReference>
<dbReference type="Proteomes" id="UP000823894">
    <property type="component" value="Unassembled WGS sequence"/>
</dbReference>
<keyword evidence="5" id="KW-0456">Lyase</keyword>
<keyword evidence="8" id="KW-0808">Transferase</keyword>
<keyword evidence="3" id="KW-0210">Decarboxylase</keyword>
<dbReference type="SUPFAM" id="SSF55904">
    <property type="entry name" value="Ornithine decarboxylase C-terminal domain"/>
    <property type="match status" value="1"/>
</dbReference>
<keyword evidence="8" id="KW-0032">Aminotransferase</keyword>
<comment type="similarity">
    <text evidence="2">Belongs to the Orn/Lys/Arg decarboxylase class-I family.</text>
</comment>
<dbReference type="InterPro" id="IPR015421">
    <property type="entry name" value="PyrdxlP-dep_Trfase_major"/>
</dbReference>
<dbReference type="PANTHER" id="PTHR43277:SF4">
    <property type="entry name" value="ARGININE DECARBOXYLASE"/>
    <property type="match status" value="1"/>
</dbReference>
<evidence type="ECO:0000259" key="6">
    <source>
        <dbReference type="Pfam" id="PF01276"/>
    </source>
</evidence>
<dbReference type="EMBL" id="DWWK01000087">
    <property type="protein sequence ID" value="HJC38582.1"/>
    <property type="molecule type" value="Genomic_DNA"/>
</dbReference>
<dbReference type="InterPro" id="IPR008286">
    <property type="entry name" value="Prn/Lys/Arg_de-COase_C"/>
</dbReference>
<dbReference type="InterPro" id="IPR036633">
    <property type="entry name" value="Prn/Lys/Arg_de-COase_C_sf"/>
</dbReference>
<proteinExistence type="inferred from homology"/>
<dbReference type="GO" id="GO:0016831">
    <property type="term" value="F:carboxy-lyase activity"/>
    <property type="evidence" value="ECO:0007669"/>
    <property type="project" value="UniProtKB-KW"/>
</dbReference>
<evidence type="ECO:0000313" key="9">
    <source>
        <dbReference type="Proteomes" id="UP000823894"/>
    </source>
</evidence>
<dbReference type="InterPro" id="IPR000310">
    <property type="entry name" value="Orn/Lys/Arg_deCO2ase_major_dom"/>
</dbReference>
<evidence type="ECO:0000313" key="8">
    <source>
        <dbReference type="EMBL" id="HJC38582.1"/>
    </source>
</evidence>
<protein>
    <submittedName>
        <fullName evidence="8">Aminotransferase class V-fold PLP-dependent enzyme</fullName>
    </submittedName>
</protein>
<accession>A0A9D2NUA0</accession>
<evidence type="ECO:0000256" key="2">
    <source>
        <dbReference type="ARBA" id="ARBA00010671"/>
    </source>
</evidence>
<dbReference type="Pfam" id="PF03711">
    <property type="entry name" value="OKR_DC_1_C"/>
    <property type="match status" value="1"/>
</dbReference>
<evidence type="ECO:0000256" key="5">
    <source>
        <dbReference type="ARBA" id="ARBA00023239"/>
    </source>
</evidence>
<dbReference type="AlphaFoldDB" id="A0A9D2NUA0"/>
<dbReference type="GO" id="GO:0008483">
    <property type="term" value="F:transaminase activity"/>
    <property type="evidence" value="ECO:0007669"/>
    <property type="project" value="UniProtKB-KW"/>
</dbReference>
<reference evidence="8" key="1">
    <citation type="journal article" date="2021" name="PeerJ">
        <title>Extensive microbial diversity within the chicken gut microbiome revealed by metagenomics and culture.</title>
        <authorList>
            <person name="Gilroy R."/>
            <person name="Ravi A."/>
            <person name="Getino M."/>
            <person name="Pursley I."/>
            <person name="Horton D.L."/>
            <person name="Alikhan N.F."/>
            <person name="Baker D."/>
            <person name="Gharbi K."/>
            <person name="Hall N."/>
            <person name="Watson M."/>
            <person name="Adriaenssens E.M."/>
            <person name="Foster-Nyarko E."/>
            <person name="Jarju S."/>
            <person name="Secka A."/>
            <person name="Antonio M."/>
            <person name="Oren A."/>
            <person name="Chaudhuri R.R."/>
            <person name="La Ragione R."/>
            <person name="Hildebrand F."/>
            <person name="Pallen M.J."/>
        </authorList>
    </citation>
    <scope>NUCLEOTIDE SEQUENCE</scope>
    <source>
        <strain evidence="8">ChiGjej1B1-1692</strain>
    </source>
</reference>
<dbReference type="InterPro" id="IPR015424">
    <property type="entry name" value="PyrdxlP-dep_Trfase"/>
</dbReference>
<evidence type="ECO:0000256" key="3">
    <source>
        <dbReference type="ARBA" id="ARBA00022793"/>
    </source>
</evidence>
<organism evidence="8 9">
    <name type="scientific">Candidatus Mediterraneibacter faecigallinarum</name>
    <dbReference type="NCBI Taxonomy" id="2838669"/>
    <lineage>
        <taxon>Bacteria</taxon>
        <taxon>Bacillati</taxon>
        <taxon>Bacillota</taxon>
        <taxon>Clostridia</taxon>
        <taxon>Lachnospirales</taxon>
        <taxon>Lachnospiraceae</taxon>
        <taxon>Mediterraneibacter</taxon>
    </lineage>
</organism>
<evidence type="ECO:0000259" key="7">
    <source>
        <dbReference type="Pfam" id="PF03711"/>
    </source>
</evidence>
<sequence>MQRLYKKLTDYAASDYYPFHMPGHKRNPGITGADLPYEIDITEIEGFDDLHHASSVLKEAEERAAEAYDADETHYLINGSTAGLLSAVLGCTERGGKILMARNCHKSVYNAVFLNELHPVYLYPEFDEETELNGEISPAKAEHLLNEVEDIQAVVITSPTYDGVVSDVEKIAEIAHAKGIPLIVDEAHGAHFGFHPYFPNNSNTKGADVVIHSLHKTLPSLTQTALLHMNGALADRRRVRKYLHLLQSSSPSYILMAGMDECIRAVSDRDSSIWNDYTECLDRTRGSLKGLKHLKLLETERYDRSKLLISVKGLREKSIEDGAVPFTGKELYRILLERYHLQMEMAAGSYIVAMTAPGDTEAGMRRLVNALTEIDNELVFYSEGEAEQDMDEKLESCPEHAGTAETGKGRLARQEQVYTAWEAELLKEAAVKEGAGGGRAGAVPWERAEGRIALEYAYLYPPGIPLVVPGERIGKAAAEQMTAYERMGFSIEGTEAKGKIEVWINE</sequence>
<name>A0A9D2NUA0_9FIRM</name>
<reference evidence="8" key="2">
    <citation type="submission" date="2021-04" db="EMBL/GenBank/DDBJ databases">
        <authorList>
            <person name="Gilroy R."/>
        </authorList>
    </citation>
    <scope>NUCLEOTIDE SEQUENCE</scope>
    <source>
        <strain evidence="8">ChiGjej1B1-1692</strain>
    </source>
</reference>
<feature type="domain" description="Orn/Lys/Arg decarboxylase C-terminal" evidence="7">
    <location>
        <begin position="414"/>
        <end position="483"/>
    </location>
</feature>
<evidence type="ECO:0000256" key="4">
    <source>
        <dbReference type="ARBA" id="ARBA00022898"/>
    </source>
</evidence>
<comment type="caution">
    <text evidence="8">The sequence shown here is derived from an EMBL/GenBank/DDBJ whole genome shotgun (WGS) entry which is preliminary data.</text>
</comment>
<dbReference type="Gene3D" id="3.40.640.10">
    <property type="entry name" value="Type I PLP-dependent aspartate aminotransferase-like (Major domain)"/>
    <property type="match status" value="1"/>
</dbReference>
<dbReference type="PANTHER" id="PTHR43277">
    <property type="entry name" value="ARGININE DECARBOXYLASE"/>
    <property type="match status" value="1"/>
</dbReference>
<keyword evidence="4" id="KW-0663">Pyridoxal phosphate</keyword>
<feature type="domain" description="Orn/Lys/Arg decarboxylases family 1 pyridoxal-P attachment site" evidence="6">
    <location>
        <begin position="4"/>
        <end position="297"/>
    </location>
</feature>
<gene>
    <name evidence="8" type="ORF">H9757_05920</name>
</gene>